<feature type="region of interest" description="Disordered" evidence="1">
    <location>
        <begin position="29"/>
        <end position="50"/>
    </location>
</feature>
<dbReference type="Proteomes" id="UP000003773">
    <property type="component" value="Unassembled WGS sequence"/>
</dbReference>
<dbReference type="HOGENOM" id="CLU_3115019_0_0_11"/>
<organism evidence="2 3">
    <name type="scientific">Bifidobacterium adolescentis L2-32</name>
    <dbReference type="NCBI Taxonomy" id="411481"/>
    <lineage>
        <taxon>Bacteria</taxon>
        <taxon>Bacillati</taxon>
        <taxon>Actinomycetota</taxon>
        <taxon>Actinomycetes</taxon>
        <taxon>Bifidobacteriales</taxon>
        <taxon>Bifidobacteriaceae</taxon>
        <taxon>Bifidobacterium</taxon>
    </lineage>
</organism>
<accession>A7A6E8</accession>
<name>A7A6E8_BIFAD</name>
<gene>
    <name evidence="2" type="ORF">BIFADO_01430</name>
</gene>
<comment type="caution">
    <text evidence="2">The sequence shown here is derived from an EMBL/GenBank/DDBJ whole genome shotgun (WGS) entry which is preliminary data.</text>
</comment>
<proteinExistence type="predicted"/>
<reference evidence="2 3" key="1">
    <citation type="submission" date="2007-04" db="EMBL/GenBank/DDBJ databases">
        <authorList>
            <person name="Fulton L."/>
            <person name="Clifton S."/>
            <person name="Fulton B."/>
            <person name="Xu J."/>
            <person name="Minx P."/>
            <person name="Pepin K.H."/>
            <person name="Johnson M."/>
            <person name="Thiruvilangam P."/>
            <person name="Bhonagiri V."/>
            <person name="Nash W.E."/>
            <person name="Mardis E.R."/>
            <person name="Wilson R.K."/>
        </authorList>
    </citation>
    <scope>NUCLEOTIDE SEQUENCE [LARGE SCALE GENOMIC DNA]</scope>
    <source>
        <strain evidence="2 3">L2-32</strain>
    </source>
</reference>
<sequence length="50" mass="5813">MIPKGASRLQYIFHFLLCETRRRQERKNDLRTIEASSVCPHHSSKGAQSK</sequence>
<reference evidence="2 3" key="2">
    <citation type="submission" date="2007-05" db="EMBL/GenBank/DDBJ databases">
        <title>Draft genome sequence of Bifidobacterium adolescentis (L2-32).</title>
        <authorList>
            <person name="Sudarsanam P."/>
            <person name="Ley R."/>
            <person name="Guruge J."/>
            <person name="Turnbaugh P.J."/>
            <person name="Mahowald M."/>
            <person name="Liep D."/>
            <person name="Gordon J."/>
        </authorList>
    </citation>
    <scope>NUCLEOTIDE SEQUENCE [LARGE SCALE GENOMIC DNA]</scope>
    <source>
        <strain evidence="2 3">L2-32</strain>
    </source>
</reference>
<evidence type="ECO:0000313" key="3">
    <source>
        <dbReference type="Proteomes" id="UP000003773"/>
    </source>
</evidence>
<dbReference type="EMBL" id="AAXD02000031">
    <property type="protein sequence ID" value="EDN82747.1"/>
    <property type="molecule type" value="Genomic_DNA"/>
</dbReference>
<dbReference type="AlphaFoldDB" id="A7A6E8"/>
<protein>
    <submittedName>
        <fullName evidence="2">Uncharacterized protein</fullName>
    </submittedName>
</protein>
<evidence type="ECO:0000313" key="2">
    <source>
        <dbReference type="EMBL" id="EDN82747.1"/>
    </source>
</evidence>
<evidence type="ECO:0000256" key="1">
    <source>
        <dbReference type="SAM" id="MobiDB-lite"/>
    </source>
</evidence>